<dbReference type="OrthoDB" id="9793039at2"/>
<dbReference type="InterPro" id="IPR052164">
    <property type="entry name" value="Anthracycline_SecMetBiosynth"/>
</dbReference>
<feature type="domain" description="VOC" evidence="1">
    <location>
        <begin position="7"/>
        <end position="122"/>
    </location>
</feature>
<proteinExistence type="predicted"/>
<dbReference type="InterPro" id="IPR029068">
    <property type="entry name" value="Glyas_Bleomycin-R_OHBP_Dase"/>
</dbReference>
<dbReference type="AlphaFoldDB" id="A0A3N9X2N5"/>
<dbReference type="InterPro" id="IPR037523">
    <property type="entry name" value="VOC_core"/>
</dbReference>
<dbReference type="SUPFAM" id="SSF54593">
    <property type="entry name" value="Glyoxalase/Bleomycin resistance protein/Dihydroxybiphenyl dioxygenase"/>
    <property type="match status" value="1"/>
</dbReference>
<reference evidence="2 3" key="1">
    <citation type="submission" date="2018-05" db="EMBL/GenBank/DDBJ databases">
        <title>Micromonospora from Atacama Desert.</title>
        <authorList>
            <person name="Carro L."/>
            <person name="Goodfellow M."/>
            <person name="Klenk H.-P."/>
        </authorList>
    </citation>
    <scope>NUCLEOTIDE SEQUENCE [LARGE SCALE GENOMIC DNA]</scope>
    <source>
        <strain evidence="2 3">LB39</strain>
    </source>
</reference>
<sequence length="127" mass="13367">MSRSTTPITWFEIGTDRPEEAEKFYGELFGWTFEEQGSANGGSYRVTGAGGDTGIGGAIRGTDGTSPTYTVFYAEVADVAETCRRAEAAGGRVLVPARTTPSGLTSAHLLDSTGNRLGIFTPPPQQS</sequence>
<dbReference type="Pfam" id="PF00903">
    <property type="entry name" value="Glyoxalase"/>
    <property type="match status" value="1"/>
</dbReference>
<dbReference type="PROSITE" id="PS51819">
    <property type="entry name" value="VOC"/>
    <property type="match status" value="1"/>
</dbReference>
<comment type="caution">
    <text evidence="2">The sequence shown here is derived from an EMBL/GenBank/DDBJ whole genome shotgun (WGS) entry which is preliminary data.</text>
</comment>
<accession>A0A3N9X2N5</accession>
<organism evidence="2 3">
    <name type="scientific">Micromonospora inaquosa</name>
    <dbReference type="NCBI Taxonomy" id="2203716"/>
    <lineage>
        <taxon>Bacteria</taxon>
        <taxon>Bacillati</taxon>
        <taxon>Actinomycetota</taxon>
        <taxon>Actinomycetes</taxon>
        <taxon>Micromonosporales</taxon>
        <taxon>Micromonosporaceae</taxon>
        <taxon>Micromonospora</taxon>
    </lineage>
</organism>
<dbReference type="Gene3D" id="3.10.180.10">
    <property type="entry name" value="2,3-Dihydroxybiphenyl 1,2-Dioxygenase, domain 1"/>
    <property type="match status" value="1"/>
</dbReference>
<dbReference type="Proteomes" id="UP000282312">
    <property type="component" value="Unassembled WGS sequence"/>
</dbReference>
<dbReference type="PANTHER" id="PTHR33993">
    <property type="entry name" value="GLYOXALASE-RELATED"/>
    <property type="match status" value="1"/>
</dbReference>
<evidence type="ECO:0000259" key="1">
    <source>
        <dbReference type="PROSITE" id="PS51819"/>
    </source>
</evidence>
<evidence type="ECO:0000313" key="2">
    <source>
        <dbReference type="EMBL" id="RQX07119.1"/>
    </source>
</evidence>
<name>A0A3N9X2N5_9ACTN</name>
<dbReference type="EMBL" id="QGSZ01000125">
    <property type="protein sequence ID" value="RQX07119.1"/>
    <property type="molecule type" value="Genomic_DNA"/>
</dbReference>
<dbReference type="CDD" id="cd07247">
    <property type="entry name" value="SgaA_N_like"/>
    <property type="match status" value="1"/>
</dbReference>
<keyword evidence="3" id="KW-1185">Reference proteome</keyword>
<evidence type="ECO:0000313" key="3">
    <source>
        <dbReference type="Proteomes" id="UP000282312"/>
    </source>
</evidence>
<dbReference type="InterPro" id="IPR004360">
    <property type="entry name" value="Glyas_Fos-R_dOase_dom"/>
</dbReference>
<protein>
    <submittedName>
        <fullName evidence="2">Glyoxalase</fullName>
    </submittedName>
</protein>
<gene>
    <name evidence="2" type="ORF">DLJ59_03640</name>
</gene>
<dbReference type="RefSeq" id="WP_124771083.1">
    <property type="nucleotide sequence ID" value="NZ_JBEZFR010000005.1"/>
</dbReference>